<evidence type="ECO:0000313" key="1">
    <source>
        <dbReference type="EMBL" id="NAS13556.1"/>
    </source>
</evidence>
<organism evidence="1 2">
    <name type="scientific">Poritiphilus flavus</name>
    <dbReference type="NCBI Taxonomy" id="2697053"/>
    <lineage>
        <taxon>Bacteria</taxon>
        <taxon>Pseudomonadati</taxon>
        <taxon>Bacteroidota</taxon>
        <taxon>Flavobacteriia</taxon>
        <taxon>Flavobacteriales</taxon>
        <taxon>Flavobacteriaceae</taxon>
        <taxon>Poritiphilus</taxon>
    </lineage>
</organism>
<protein>
    <submittedName>
        <fullName evidence="1">Uncharacterized protein</fullName>
    </submittedName>
</protein>
<name>A0A6L9EFR5_9FLAO</name>
<dbReference type="AlphaFoldDB" id="A0A6L9EFR5"/>
<keyword evidence="2" id="KW-1185">Reference proteome</keyword>
<comment type="caution">
    <text evidence="1">The sequence shown here is derived from an EMBL/GenBank/DDBJ whole genome shotgun (WGS) entry which is preliminary data.</text>
</comment>
<dbReference type="Proteomes" id="UP000475249">
    <property type="component" value="Unassembled WGS sequence"/>
</dbReference>
<dbReference type="EMBL" id="WXYO01000007">
    <property type="protein sequence ID" value="NAS13556.1"/>
    <property type="molecule type" value="Genomic_DNA"/>
</dbReference>
<gene>
    <name evidence="1" type="ORF">GTQ38_16205</name>
</gene>
<reference evidence="1 2" key="1">
    <citation type="submission" date="2020-01" db="EMBL/GenBank/DDBJ databases">
        <title>Bacteria diversity of Porities sp.</title>
        <authorList>
            <person name="Wang G."/>
        </authorList>
    </citation>
    <scope>NUCLEOTIDE SEQUENCE [LARGE SCALE GENOMIC DNA]</scope>
    <source>
        <strain evidence="1 2">R33</strain>
    </source>
</reference>
<sequence length="168" mass="19427">MNKILGFLAIILICSCGMQQQKNTDWTMIYKCDKEGNALTGSKQALVEAIRKGASVKIGWGFKGKKHRIEHLSEPIWIAILDEKEVIAHLDPQVLSSTDWEELTASYKDSTQLVYEWRVVITTKGEFDAIWYDREKHKLSRRFPQNHPISWFIKDMDENAEALPLFSE</sequence>
<dbReference type="RefSeq" id="WP_161436591.1">
    <property type="nucleotide sequence ID" value="NZ_WXYO01000007.1"/>
</dbReference>
<evidence type="ECO:0000313" key="2">
    <source>
        <dbReference type="Proteomes" id="UP000475249"/>
    </source>
</evidence>
<proteinExistence type="predicted"/>
<accession>A0A6L9EFR5</accession>
<dbReference type="PROSITE" id="PS51257">
    <property type="entry name" value="PROKAR_LIPOPROTEIN"/>
    <property type="match status" value="1"/>
</dbReference>